<keyword evidence="1" id="KW-0472">Membrane</keyword>
<dbReference type="AlphaFoldDB" id="A0A8K0UCH9"/>
<evidence type="ECO:0000256" key="1">
    <source>
        <dbReference type="SAM" id="Phobius"/>
    </source>
</evidence>
<proteinExistence type="predicted"/>
<accession>A0A8K0UCH9</accession>
<keyword evidence="1" id="KW-0812">Transmembrane</keyword>
<protein>
    <submittedName>
        <fullName evidence="2">Uncharacterized protein</fullName>
    </submittedName>
</protein>
<dbReference type="OrthoDB" id="2686513at2759"/>
<reference evidence="2" key="1">
    <citation type="journal article" date="2021" name="New Phytol.">
        <title>Evolutionary innovations through gain and loss of genes in the ectomycorrhizal Boletales.</title>
        <authorList>
            <person name="Wu G."/>
            <person name="Miyauchi S."/>
            <person name="Morin E."/>
            <person name="Kuo A."/>
            <person name="Drula E."/>
            <person name="Varga T."/>
            <person name="Kohler A."/>
            <person name="Feng B."/>
            <person name="Cao Y."/>
            <person name="Lipzen A."/>
            <person name="Daum C."/>
            <person name="Hundley H."/>
            <person name="Pangilinan J."/>
            <person name="Johnson J."/>
            <person name="Barry K."/>
            <person name="LaButti K."/>
            <person name="Ng V."/>
            <person name="Ahrendt S."/>
            <person name="Min B."/>
            <person name="Choi I.G."/>
            <person name="Park H."/>
            <person name="Plett J.M."/>
            <person name="Magnuson J."/>
            <person name="Spatafora J.W."/>
            <person name="Nagy L.G."/>
            <person name="Henrissat B."/>
            <person name="Grigoriev I.V."/>
            <person name="Yang Z.L."/>
            <person name="Xu J."/>
            <person name="Martin F.M."/>
        </authorList>
    </citation>
    <scope>NUCLEOTIDE SEQUENCE</scope>
    <source>
        <strain evidence="2">KKN 215</strain>
    </source>
</reference>
<organism evidence="2 3">
    <name type="scientific">Cristinia sonorae</name>
    <dbReference type="NCBI Taxonomy" id="1940300"/>
    <lineage>
        <taxon>Eukaryota</taxon>
        <taxon>Fungi</taxon>
        <taxon>Dikarya</taxon>
        <taxon>Basidiomycota</taxon>
        <taxon>Agaricomycotina</taxon>
        <taxon>Agaricomycetes</taxon>
        <taxon>Agaricomycetidae</taxon>
        <taxon>Agaricales</taxon>
        <taxon>Pleurotineae</taxon>
        <taxon>Stephanosporaceae</taxon>
        <taxon>Cristinia</taxon>
    </lineage>
</organism>
<gene>
    <name evidence="2" type="ORF">BXZ70DRAFT_963946</name>
</gene>
<comment type="caution">
    <text evidence="2">The sequence shown here is derived from an EMBL/GenBank/DDBJ whole genome shotgun (WGS) entry which is preliminary data.</text>
</comment>
<feature type="transmembrane region" description="Helical" evidence="1">
    <location>
        <begin position="136"/>
        <end position="157"/>
    </location>
</feature>
<dbReference type="EMBL" id="JAEVFJ010000074">
    <property type="protein sequence ID" value="KAH8073382.1"/>
    <property type="molecule type" value="Genomic_DNA"/>
</dbReference>
<dbReference type="Proteomes" id="UP000813824">
    <property type="component" value="Unassembled WGS sequence"/>
</dbReference>
<feature type="transmembrane region" description="Helical" evidence="1">
    <location>
        <begin position="47"/>
        <end position="66"/>
    </location>
</feature>
<keyword evidence="1" id="KW-1133">Transmembrane helix</keyword>
<evidence type="ECO:0000313" key="2">
    <source>
        <dbReference type="EMBL" id="KAH8073382.1"/>
    </source>
</evidence>
<keyword evidence="3" id="KW-1185">Reference proteome</keyword>
<sequence>MEPLSDDVRTCTRIIRFNECLVVLLELVAALFMSLRLYAIWSTNRWVFIGIFVLGLVEPICNIYNFSAMHIVSIPNVVGCGQYAIPSNTHAVFLSKFGPSWAIGSHGLVLVLTWVKTAGIAWTSMQLKMKTSMGYLLLRDGSVYFVLLFILNIFLALQPVSALNTAAGAMADVAVSILISHFIINLRRVYFFTKDETWNGPSMSSTLLFTRTLTGNLGAPLSLPTSIPAETGRNPGHHPTVRQLRKSLDLVAVEEWVEDASEENGRVTYAREPILVGLSLSLGETSDEFLRSV</sequence>
<feature type="transmembrane region" description="Helical" evidence="1">
    <location>
        <begin position="21"/>
        <end position="41"/>
    </location>
</feature>
<feature type="transmembrane region" description="Helical" evidence="1">
    <location>
        <begin position="163"/>
        <end position="184"/>
    </location>
</feature>
<name>A0A8K0UCH9_9AGAR</name>
<evidence type="ECO:0000313" key="3">
    <source>
        <dbReference type="Proteomes" id="UP000813824"/>
    </source>
</evidence>